<reference evidence="1 2" key="1">
    <citation type="submission" date="2017-04" db="EMBL/GenBank/DDBJ databases">
        <title>Monoglobus pectinilyticus 14 draft genome.</title>
        <authorList>
            <person name="Kim C."/>
            <person name="Rosendale D.I."/>
            <person name="Kelly W.J."/>
            <person name="Tannock G.W."/>
            <person name="Patchett M.L."/>
            <person name="Jordens J.Z."/>
        </authorList>
    </citation>
    <scope>NUCLEOTIDE SEQUENCE [LARGE SCALE GENOMIC DNA]</scope>
    <source>
        <strain evidence="1 2">14</strain>
    </source>
</reference>
<dbReference type="AlphaFoldDB" id="A0A2K9P2X5"/>
<dbReference type="Proteomes" id="UP000235589">
    <property type="component" value="Chromosome"/>
</dbReference>
<dbReference type="KEGG" id="mpec:B9O19_01030"/>
<protein>
    <submittedName>
        <fullName evidence="1">TnpV protein</fullName>
    </submittedName>
</protein>
<keyword evidence="2" id="KW-1185">Reference proteome</keyword>
<gene>
    <name evidence="1" type="ORF">B9O19_01030</name>
</gene>
<dbReference type="GeneID" id="98062442"/>
<proteinExistence type="predicted"/>
<evidence type="ECO:0000313" key="2">
    <source>
        <dbReference type="Proteomes" id="UP000235589"/>
    </source>
</evidence>
<dbReference type="Pfam" id="PF14198">
    <property type="entry name" value="TnpV"/>
    <property type="match status" value="1"/>
</dbReference>
<dbReference type="InterPro" id="IPR026989">
    <property type="entry name" value="TnpV"/>
</dbReference>
<organism evidence="1 2">
    <name type="scientific">Monoglobus pectinilyticus</name>
    <dbReference type="NCBI Taxonomy" id="1981510"/>
    <lineage>
        <taxon>Bacteria</taxon>
        <taxon>Bacillati</taxon>
        <taxon>Bacillota</taxon>
        <taxon>Clostridia</taxon>
        <taxon>Monoglobales</taxon>
        <taxon>Monoglobaceae</taxon>
        <taxon>Monoglobus</taxon>
    </lineage>
</organism>
<evidence type="ECO:0000313" key="1">
    <source>
        <dbReference type="EMBL" id="AUO19199.1"/>
    </source>
</evidence>
<dbReference type="RefSeq" id="WP_102365419.1">
    <property type="nucleotide sequence ID" value="NZ_CP020991.1"/>
</dbReference>
<dbReference type="EMBL" id="CP020991">
    <property type="protein sequence ID" value="AUO19199.1"/>
    <property type="molecule type" value="Genomic_DNA"/>
</dbReference>
<sequence length="118" mass="13951">MKERFIENGIEYVKKGDYYIPNLKVPECKYEIGKYGRLRKQYLKSNKPCQYSMLLITGKLFDHLHEVDEQAQQILDQFIKSAELTAPDKATHQMEWIGHFNNAKAYAEEIIFSEIIYI</sequence>
<accession>A0A2K9P2X5</accession>
<dbReference type="OrthoDB" id="9797564at2"/>
<name>A0A2K9P2X5_9FIRM</name>